<keyword evidence="1" id="KW-1133">Transmembrane helix</keyword>
<keyword evidence="1" id="KW-0472">Membrane</keyword>
<organism evidence="2 3">
    <name type="scientific">Paraburkholderia haematera</name>
    <dbReference type="NCBI Taxonomy" id="2793077"/>
    <lineage>
        <taxon>Bacteria</taxon>
        <taxon>Pseudomonadati</taxon>
        <taxon>Pseudomonadota</taxon>
        <taxon>Betaproteobacteria</taxon>
        <taxon>Burkholderiales</taxon>
        <taxon>Burkholderiaceae</taxon>
        <taxon>Paraburkholderia</taxon>
    </lineage>
</organism>
<dbReference type="EMBL" id="CAJNBK010000004">
    <property type="protein sequence ID" value="CAE6733272.1"/>
    <property type="molecule type" value="Genomic_DNA"/>
</dbReference>
<reference evidence="2 3" key="1">
    <citation type="submission" date="2021-02" db="EMBL/GenBank/DDBJ databases">
        <authorList>
            <person name="Vanwijnsberghe S."/>
        </authorList>
    </citation>
    <scope>NUCLEOTIDE SEQUENCE [LARGE SCALE GENOMIC DNA]</scope>
    <source>
        <strain evidence="2 3">LMG 31837</strain>
    </source>
</reference>
<proteinExistence type="predicted"/>
<evidence type="ECO:0000313" key="3">
    <source>
        <dbReference type="Proteomes" id="UP000672526"/>
    </source>
</evidence>
<dbReference type="RefSeq" id="WP_211610988.1">
    <property type="nucleotide sequence ID" value="NZ_CAJNBK010000004.1"/>
</dbReference>
<name>A0ABM8R563_9BURK</name>
<sequence length="77" mass="8928">MNEFVNVAIRLVGSVFRPQSYESVADLIDIFSGLAGLFLLTIILLAHEVAERAHERNPDWQTDPLHSHAVWWRHHKR</sequence>
<comment type="caution">
    <text evidence="2">The sequence shown here is derived from an EMBL/GenBank/DDBJ whole genome shotgun (WGS) entry which is preliminary data.</text>
</comment>
<protein>
    <submittedName>
        <fullName evidence="2">Uncharacterized protein</fullName>
    </submittedName>
</protein>
<accession>A0ABM8R563</accession>
<keyword evidence="1" id="KW-0812">Transmembrane</keyword>
<keyword evidence="3" id="KW-1185">Reference proteome</keyword>
<evidence type="ECO:0000313" key="2">
    <source>
        <dbReference type="EMBL" id="CAE6733272.1"/>
    </source>
</evidence>
<feature type="transmembrane region" description="Helical" evidence="1">
    <location>
        <begin position="27"/>
        <end position="46"/>
    </location>
</feature>
<dbReference type="Proteomes" id="UP000672526">
    <property type="component" value="Unassembled WGS sequence"/>
</dbReference>
<evidence type="ECO:0000256" key="1">
    <source>
        <dbReference type="SAM" id="Phobius"/>
    </source>
</evidence>
<gene>
    <name evidence="2" type="ORF">R69888_02166</name>
</gene>